<dbReference type="Gene3D" id="3.40.50.720">
    <property type="entry name" value="NAD(P)-binding Rossmann-like Domain"/>
    <property type="match status" value="1"/>
</dbReference>
<proteinExistence type="predicted"/>
<sequence>MHLPVIQRNRADVDLVALVELSRARLDTIAERHGVPADGRFTSLDDLVAAIDRGDLAVDAAIIATGGGHTDEALALVRAGVKVLVEKPLGWSGHDLDTLEEGLAEIGRSPRNGCGSAT</sequence>
<name>A0A1Q2CRS1_9ACTN</name>
<dbReference type="InterPro" id="IPR000683">
    <property type="entry name" value="Gfo/Idh/MocA-like_OxRdtase_N"/>
</dbReference>
<dbReference type="SUPFAM" id="SSF51735">
    <property type="entry name" value="NAD(P)-binding Rossmann-fold domains"/>
    <property type="match status" value="1"/>
</dbReference>
<dbReference type="OrthoDB" id="3251785at2"/>
<dbReference type="InterPro" id="IPR036291">
    <property type="entry name" value="NAD(P)-bd_dom_sf"/>
</dbReference>
<dbReference type="GO" id="GO:0000166">
    <property type="term" value="F:nucleotide binding"/>
    <property type="evidence" value="ECO:0007669"/>
    <property type="project" value="InterPro"/>
</dbReference>
<gene>
    <name evidence="2" type="ORF">BW730_16220</name>
</gene>
<dbReference type="KEGG" id="tes:BW730_16220"/>
<dbReference type="STRING" id="1332264.BW730_16220"/>
<dbReference type="RefSeq" id="WP_158522703.1">
    <property type="nucleotide sequence ID" value="NZ_CP019606.1"/>
</dbReference>
<evidence type="ECO:0000259" key="1">
    <source>
        <dbReference type="Pfam" id="PF01408"/>
    </source>
</evidence>
<reference evidence="3" key="1">
    <citation type="submission" date="2017-02" db="EMBL/GenBank/DDBJ databases">
        <title>Tessaracoccus aquaemaris sp. nov., isolated from the intestine of a Korean rockfish, Sebastes schlegelii, in a marine aquaculture pond.</title>
        <authorList>
            <person name="Tak E.J."/>
            <person name="Bae J.-W."/>
        </authorList>
    </citation>
    <scope>NUCLEOTIDE SEQUENCE [LARGE SCALE GENOMIC DNA]</scope>
    <source>
        <strain evidence="3">NSG39</strain>
    </source>
</reference>
<dbReference type="Pfam" id="PF01408">
    <property type="entry name" value="GFO_IDH_MocA"/>
    <property type="match status" value="1"/>
</dbReference>
<evidence type="ECO:0000313" key="2">
    <source>
        <dbReference type="EMBL" id="AQP48816.1"/>
    </source>
</evidence>
<dbReference type="AlphaFoldDB" id="A0A1Q2CRS1"/>
<organism evidence="2 3">
    <name type="scientific">Tessaracoccus aquimaris</name>
    <dbReference type="NCBI Taxonomy" id="1332264"/>
    <lineage>
        <taxon>Bacteria</taxon>
        <taxon>Bacillati</taxon>
        <taxon>Actinomycetota</taxon>
        <taxon>Actinomycetes</taxon>
        <taxon>Propionibacteriales</taxon>
        <taxon>Propionibacteriaceae</taxon>
        <taxon>Tessaracoccus</taxon>
    </lineage>
</organism>
<accession>A0A1Q2CRS1</accession>
<keyword evidence="3" id="KW-1185">Reference proteome</keyword>
<feature type="domain" description="Gfo/Idh/MocA-like oxidoreductase N-terminal" evidence="1">
    <location>
        <begin position="1"/>
        <end position="99"/>
    </location>
</feature>
<dbReference type="EMBL" id="CP019606">
    <property type="protein sequence ID" value="AQP48816.1"/>
    <property type="molecule type" value="Genomic_DNA"/>
</dbReference>
<protein>
    <recommendedName>
        <fullName evidence="1">Gfo/Idh/MocA-like oxidoreductase N-terminal domain-containing protein</fullName>
    </recommendedName>
</protein>
<dbReference type="Proteomes" id="UP000188145">
    <property type="component" value="Chromosome"/>
</dbReference>
<evidence type="ECO:0000313" key="3">
    <source>
        <dbReference type="Proteomes" id="UP000188145"/>
    </source>
</evidence>